<evidence type="ECO:0000256" key="1">
    <source>
        <dbReference type="ARBA" id="ARBA00022505"/>
    </source>
</evidence>
<dbReference type="Pfam" id="PF02738">
    <property type="entry name" value="MoCoBD_1"/>
    <property type="match status" value="1"/>
</dbReference>
<evidence type="ECO:0000256" key="2">
    <source>
        <dbReference type="ARBA" id="ARBA00023002"/>
    </source>
</evidence>
<dbReference type="Proteomes" id="UP001165092">
    <property type="component" value="Unassembled WGS sequence"/>
</dbReference>
<dbReference type="Gene3D" id="3.30.365.10">
    <property type="entry name" value="Aldehyde oxidase/xanthine dehydrogenase, molybdopterin binding domain"/>
    <property type="match status" value="4"/>
</dbReference>
<dbReference type="AlphaFoldDB" id="A0A9W6P6B1"/>
<keyword evidence="6" id="KW-1185">Reference proteome</keyword>
<organism evidence="5 6">
    <name type="scientific">Nocardiopsis ansamitocini</name>
    <dbReference type="NCBI Taxonomy" id="1670832"/>
    <lineage>
        <taxon>Bacteria</taxon>
        <taxon>Bacillati</taxon>
        <taxon>Actinomycetota</taxon>
        <taxon>Actinomycetes</taxon>
        <taxon>Streptosporangiales</taxon>
        <taxon>Nocardiopsidaceae</taxon>
        <taxon>Nocardiopsis</taxon>
    </lineage>
</organism>
<feature type="domain" description="Aldehyde oxidase/xanthine dehydrogenase a/b hammerhead" evidence="4">
    <location>
        <begin position="24"/>
        <end position="128"/>
    </location>
</feature>
<dbReference type="InterPro" id="IPR036856">
    <property type="entry name" value="Ald_Oxase/Xan_DH_a/b_sf"/>
</dbReference>
<dbReference type="SUPFAM" id="SSF56003">
    <property type="entry name" value="Molybdenum cofactor-binding domain"/>
    <property type="match status" value="1"/>
</dbReference>
<name>A0A9W6P6B1_9ACTN</name>
<feature type="region of interest" description="Disordered" evidence="3">
    <location>
        <begin position="518"/>
        <end position="538"/>
    </location>
</feature>
<dbReference type="GO" id="GO:0016491">
    <property type="term" value="F:oxidoreductase activity"/>
    <property type="evidence" value="ECO:0007669"/>
    <property type="project" value="UniProtKB-KW"/>
</dbReference>
<dbReference type="PANTHER" id="PTHR11908">
    <property type="entry name" value="XANTHINE DEHYDROGENASE"/>
    <property type="match status" value="1"/>
</dbReference>
<dbReference type="InterPro" id="IPR037165">
    <property type="entry name" value="AldOxase/xan_DH_Mopterin-bd_sf"/>
</dbReference>
<comment type="caution">
    <text evidence="5">The sequence shown here is derived from an EMBL/GenBank/DDBJ whole genome shotgun (WGS) entry which is preliminary data.</text>
</comment>
<dbReference type="InterPro" id="IPR008274">
    <property type="entry name" value="AldOxase/xan_DH_MoCoBD1"/>
</dbReference>
<dbReference type="SMART" id="SM01008">
    <property type="entry name" value="Ald_Xan_dh_C"/>
    <property type="match status" value="1"/>
</dbReference>
<protein>
    <submittedName>
        <fullName evidence="5">Xanthine dehydrogenase</fullName>
    </submittedName>
</protein>
<accession>A0A9W6P6B1</accession>
<dbReference type="InterPro" id="IPR000674">
    <property type="entry name" value="Ald_Oxase/Xan_DH_a/b"/>
</dbReference>
<dbReference type="GO" id="GO:0005506">
    <property type="term" value="F:iron ion binding"/>
    <property type="evidence" value="ECO:0007669"/>
    <property type="project" value="InterPro"/>
</dbReference>
<evidence type="ECO:0000259" key="4">
    <source>
        <dbReference type="SMART" id="SM01008"/>
    </source>
</evidence>
<reference evidence="5" key="1">
    <citation type="submission" date="2023-02" db="EMBL/GenBank/DDBJ databases">
        <title>Nocardiopsis ansamitocini NBRC 112285.</title>
        <authorList>
            <person name="Ichikawa N."/>
            <person name="Sato H."/>
            <person name="Tonouchi N."/>
        </authorList>
    </citation>
    <scope>NUCLEOTIDE SEQUENCE</scope>
    <source>
        <strain evidence="5">NBRC 112285</strain>
    </source>
</reference>
<evidence type="ECO:0000313" key="6">
    <source>
        <dbReference type="Proteomes" id="UP001165092"/>
    </source>
</evidence>
<dbReference type="PANTHER" id="PTHR11908:SF132">
    <property type="entry name" value="ALDEHYDE OXIDASE 1-RELATED"/>
    <property type="match status" value="1"/>
</dbReference>
<proteinExistence type="predicted"/>
<dbReference type="InterPro" id="IPR046867">
    <property type="entry name" value="AldOxase/xan_DH_MoCoBD2"/>
</dbReference>
<keyword evidence="1" id="KW-0500">Molybdenum</keyword>
<dbReference type="Pfam" id="PF20256">
    <property type="entry name" value="MoCoBD_2"/>
    <property type="match status" value="2"/>
</dbReference>
<dbReference type="Gene3D" id="3.90.1170.50">
    <property type="entry name" value="Aldehyde oxidase/xanthine dehydrogenase, a/b hammerhead"/>
    <property type="match status" value="1"/>
</dbReference>
<dbReference type="SUPFAM" id="SSF54665">
    <property type="entry name" value="CO dehydrogenase molybdoprotein N-domain-like"/>
    <property type="match status" value="1"/>
</dbReference>
<dbReference type="Pfam" id="PF01315">
    <property type="entry name" value="Ald_Xan_dh_C"/>
    <property type="match status" value="1"/>
</dbReference>
<gene>
    <name evidence="5" type="ORF">Nans01_25900</name>
</gene>
<evidence type="ECO:0000256" key="3">
    <source>
        <dbReference type="SAM" id="MobiDB-lite"/>
    </source>
</evidence>
<dbReference type="EMBL" id="BSQG01000004">
    <property type="protein sequence ID" value="GLU48239.1"/>
    <property type="molecule type" value="Genomic_DNA"/>
</dbReference>
<dbReference type="InterPro" id="IPR016208">
    <property type="entry name" value="Ald_Oxase/xanthine_DH-like"/>
</dbReference>
<evidence type="ECO:0000313" key="5">
    <source>
        <dbReference type="EMBL" id="GLU48239.1"/>
    </source>
</evidence>
<dbReference type="RefSeq" id="WP_285759708.1">
    <property type="nucleotide sequence ID" value="NZ_BSQG01000004.1"/>
</dbReference>
<sequence length="690" mass="73300">MTQAIATGDAGSAMRRVDGPDKVRGTARYAFEYPMKEPAYLHLVQSTITRGRVRAVHDGAALAVQGVLAVLSHTNATRIDPGDETELAVLQSDGVAYRGQPVAAVVAKTPEAAREAAALVGVDYDVYQHDVHLSAARTDLFAPDDTDTHQGDLEAAMAEADTVIDHVYSTPMQHNNPMEPHATIALWDGTSLILHESTQAVRMVHTTIASLFGLERDRVRVIAPYVGGGFGAKGPLHAPVVLACLAAMAVPGRPVKLAVTRRQMFTLVGYRSPTLQRVRLAADAQGRLSAVGDDVTAQSARFTQFVERAGDPSRMMYAAPNRRITHRLAALDTNAPTWMRAPGEAPGMFAPEVAMDELACALDIDPVELRLRNEPEVDPGTHKPFSSRTLAECMREGSRLFGWADRDPAPGVRRHDGWLVGTGMAASTYPALLMPGSSAEIRFEKGRYELRIGASDIGTGAWTVLGQLAAEALGVGVDAVRVHIGDSTLPAASLAGGSSGTVSWGTAITAAARAFREEHGDTPAPGARTTARGSDGADENYSAHSFGAQFAEVHVHADTGEVRVPRLLGVFSAGRIINPLTARSQFIGGMTMGVSMALHEHSVVDPRFGHVVTQDFADYHISVNADIGEIRAEWIDTPDYRANPTGAKGIGEIGITGTAAAVANAFHHATGVRVRDLPITVDAYLLGSRG</sequence>
<keyword evidence="2" id="KW-0560">Oxidoreductase</keyword>